<dbReference type="EMBL" id="OZ021738">
    <property type="protein sequence ID" value="CAK9319346.1"/>
    <property type="molecule type" value="Genomic_DNA"/>
</dbReference>
<feature type="non-terminal residue" evidence="2">
    <location>
        <position position="77"/>
    </location>
</feature>
<evidence type="ECO:0000313" key="2">
    <source>
        <dbReference type="EMBL" id="CAK9319346.1"/>
    </source>
</evidence>
<protein>
    <recommendedName>
        <fullName evidence="4">Secreted protein</fullName>
    </recommendedName>
</protein>
<organism evidence="2 3">
    <name type="scientific">Citrullus colocynthis</name>
    <name type="common">colocynth</name>
    <dbReference type="NCBI Taxonomy" id="252529"/>
    <lineage>
        <taxon>Eukaryota</taxon>
        <taxon>Viridiplantae</taxon>
        <taxon>Streptophyta</taxon>
        <taxon>Embryophyta</taxon>
        <taxon>Tracheophyta</taxon>
        <taxon>Spermatophyta</taxon>
        <taxon>Magnoliopsida</taxon>
        <taxon>eudicotyledons</taxon>
        <taxon>Gunneridae</taxon>
        <taxon>Pentapetalae</taxon>
        <taxon>rosids</taxon>
        <taxon>fabids</taxon>
        <taxon>Cucurbitales</taxon>
        <taxon>Cucurbitaceae</taxon>
        <taxon>Benincaseae</taxon>
        <taxon>Citrullus</taxon>
    </lineage>
</organism>
<name>A0ABP0YIG1_9ROSI</name>
<evidence type="ECO:0008006" key="4">
    <source>
        <dbReference type="Google" id="ProtNLM"/>
    </source>
</evidence>
<sequence>MHTTIVVHPAARSFRWVFAAVQLSLSSLICCSSVMHVNRRRLSPTSMHLRPATAIEERRHRGFCCRHLWSLKTLFFG</sequence>
<reference evidence="2 3" key="1">
    <citation type="submission" date="2024-03" db="EMBL/GenBank/DDBJ databases">
        <authorList>
            <person name="Gkanogiannis A."/>
            <person name="Becerra Lopez-Lavalle L."/>
        </authorList>
    </citation>
    <scope>NUCLEOTIDE SEQUENCE [LARGE SCALE GENOMIC DNA]</scope>
</reference>
<dbReference type="Proteomes" id="UP001642487">
    <property type="component" value="Chromosome 4"/>
</dbReference>
<accession>A0ABP0YIG1</accession>
<evidence type="ECO:0000313" key="3">
    <source>
        <dbReference type="Proteomes" id="UP001642487"/>
    </source>
</evidence>
<proteinExistence type="predicted"/>
<keyword evidence="1" id="KW-1133">Transmembrane helix</keyword>
<keyword evidence="1" id="KW-0472">Membrane</keyword>
<feature type="transmembrane region" description="Helical" evidence="1">
    <location>
        <begin position="16"/>
        <end position="37"/>
    </location>
</feature>
<keyword evidence="3" id="KW-1185">Reference proteome</keyword>
<keyword evidence="1" id="KW-0812">Transmembrane</keyword>
<gene>
    <name evidence="2" type="ORF">CITCOLO1_LOCUS11345</name>
</gene>
<evidence type="ECO:0000256" key="1">
    <source>
        <dbReference type="SAM" id="Phobius"/>
    </source>
</evidence>